<dbReference type="GO" id="GO:0070475">
    <property type="term" value="P:rRNA base methylation"/>
    <property type="evidence" value="ECO:0007669"/>
    <property type="project" value="UniProtKB-UniRule"/>
</dbReference>
<evidence type="ECO:0000313" key="9">
    <source>
        <dbReference type="Proteomes" id="UP000621436"/>
    </source>
</evidence>
<feature type="binding site" evidence="7">
    <location>
        <position position="106"/>
    </location>
    <ligand>
        <name>S-adenosyl-L-methionine</name>
        <dbReference type="ChEBI" id="CHEBI:59789"/>
    </ligand>
</feature>
<dbReference type="NCBIfam" id="TIGR00006">
    <property type="entry name" value="16S rRNA (cytosine(1402)-N(4))-methyltransferase RsmH"/>
    <property type="match status" value="1"/>
</dbReference>
<dbReference type="FunFam" id="1.10.150.170:FF:000001">
    <property type="entry name" value="Ribosomal RNA small subunit methyltransferase H"/>
    <property type="match status" value="1"/>
</dbReference>
<keyword evidence="9" id="KW-1185">Reference proteome</keyword>
<dbReference type="SUPFAM" id="SSF81799">
    <property type="entry name" value="Putative methyltransferase TM0872, insert domain"/>
    <property type="match status" value="1"/>
</dbReference>
<feature type="binding site" evidence="7">
    <location>
        <position position="78"/>
    </location>
    <ligand>
        <name>S-adenosyl-L-methionine</name>
        <dbReference type="ChEBI" id="CHEBI:59789"/>
    </ligand>
</feature>
<comment type="subcellular location">
    <subcellularLocation>
        <location evidence="7">Cytoplasm</location>
    </subcellularLocation>
</comment>
<evidence type="ECO:0000256" key="6">
    <source>
        <dbReference type="ARBA" id="ARBA00022691"/>
    </source>
</evidence>
<dbReference type="EC" id="2.1.1.199" evidence="7"/>
<evidence type="ECO:0000256" key="5">
    <source>
        <dbReference type="ARBA" id="ARBA00022679"/>
    </source>
</evidence>
<dbReference type="Pfam" id="PF01795">
    <property type="entry name" value="Methyltransf_5"/>
    <property type="match status" value="1"/>
</dbReference>
<sequence>MSEHNPVLLEKTIKYLNIKSGGIYFDGTLGRGGHSEAIVDKLIAGDGLLIGTDKDLKAIDYCKNLLPDDKVKLFHDSFTAIKEILSKLEISGLDGLILDLGVSSPQLDEAERGFSYSKEAELDMRMDKTQSLTAYKIVNNYSVDKLNDIIYKYGEERWASRIAEFIVRERKKKPIKTTQDLVDVIKMAIPASARNSGGHPARRTFQAIRIETNQELKELEKILELIPSILNKGGRACIISFHSLEDRLVKHSFRDAAKECICPPEIPVCRCEKEKTLKVITRSPITADDKEIEENRRARSAKLRVAERI</sequence>
<proteinExistence type="inferred from homology"/>
<dbReference type="InterPro" id="IPR029063">
    <property type="entry name" value="SAM-dependent_MTases_sf"/>
</dbReference>
<dbReference type="GO" id="GO:0071424">
    <property type="term" value="F:rRNA (cytosine-N4-)-methyltransferase activity"/>
    <property type="evidence" value="ECO:0007669"/>
    <property type="project" value="UniProtKB-UniRule"/>
</dbReference>
<dbReference type="InterPro" id="IPR002903">
    <property type="entry name" value="RsmH"/>
</dbReference>
<evidence type="ECO:0000256" key="4">
    <source>
        <dbReference type="ARBA" id="ARBA00022603"/>
    </source>
</evidence>
<keyword evidence="3 7" id="KW-0698">rRNA processing</keyword>
<keyword evidence="2 7" id="KW-0963">Cytoplasm</keyword>
<comment type="caution">
    <text evidence="8">The sequence shown here is derived from an EMBL/GenBank/DDBJ whole genome shotgun (WGS) entry which is preliminary data.</text>
</comment>
<comment type="similarity">
    <text evidence="1 7">Belongs to the methyltransferase superfamily. RsmH family.</text>
</comment>
<accession>A0A931AW77</accession>
<evidence type="ECO:0000256" key="2">
    <source>
        <dbReference type="ARBA" id="ARBA00022490"/>
    </source>
</evidence>
<organism evidence="8 9">
    <name type="scientific">Halonatronomonas betaini</name>
    <dbReference type="NCBI Taxonomy" id="2778430"/>
    <lineage>
        <taxon>Bacteria</taxon>
        <taxon>Bacillati</taxon>
        <taxon>Bacillota</taxon>
        <taxon>Clostridia</taxon>
        <taxon>Halanaerobiales</taxon>
        <taxon>Halarsenatibacteraceae</taxon>
        <taxon>Halonatronomonas</taxon>
    </lineage>
</organism>
<dbReference type="InterPro" id="IPR023397">
    <property type="entry name" value="SAM-dep_MeTrfase_MraW_recog"/>
</dbReference>
<dbReference type="PANTHER" id="PTHR11265:SF0">
    <property type="entry name" value="12S RRNA N4-METHYLCYTIDINE METHYLTRANSFERASE"/>
    <property type="match status" value="1"/>
</dbReference>
<dbReference type="EMBL" id="JADPIE010000006">
    <property type="protein sequence ID" value="MBF8437645.1"/>
    <property type="molecule type" value="Genomic_DNA"/>
</dbReference>
<feature type="binding site" evidence="7">
    <location>
        <position position="53"/>
    </location>
    <ligand>
        <name>S-adenosyl-L-methionine</name>
        <dbReference type="ChEBI" id="CHEBI:59789"/>
    </ligand>
</feature>
<dbReference type="HAMAP" id="MF_01007">
    <property type="entry name" value="16SrRNA_methyltr_H"/>
    <property type="match status" value="1"/>
</dbReference>
<dbReference type="Gene3D" id="3.40.50.150">
    <property type="entry name" value="Vaccinia Virus protein VP39"/>
    <property type="match status" value="1"/>
</dbReference>
<keyword evidence="5 7" id="KW-0808">Transferase</keyword>
<feature type="binding site" evidence="7">
    <location>
        <position position="99"/>
    </location>
    <ligand>
        <name>S-adenosyl-L-methionine</name>
        <dbReference type="ChEBI" id="CHEBI:59789"/>
    </ligand>
</feature>
<evidence type="ECO:0000256" key="3">
    <source>
        <dbReference type="ARBA" id="ARBA00022552"/>
    </source>
</evidence>
<evidence type="ECO:0000256" key="7">
    <source>
        <dbReference type="HAMAP-Rule" id="MF_01007"/>
    </source>
</evidence>
<dbReference type="Proteomes" id="UP000621436">
    <property type="component" value="Unassembled WGS sequence"/>
</dbReference>
<dbReference type="PIRSF" id="PIRSF004486">
    <property type="entry name" value="MraW"/>
    <property type="match status" value="1"/>
</dbReference>
<protein>
    <recommendedName>
        <fullName evidence="7">Ribosomal RNA small subunit methyltransferase H</fullName>
        <ecNumber evidence="7">2.1.1.199</ecNumber>
    </recommendedName>
    <alternativeName>
        <fullName evidence="7">16S rRNA m(4)C1402 methyltransferase</fullName>
    </alternativeName>
    <alternativeName>
        <fullName evidence="7">rRNA (cytosine-N(4)-)-methyltransferase RsmH</fullName>
    </alternativeName>
</protein>
<dbReference type="GO" id="GO:0005737">
    <property type="term" value="C:cytoplasm"/>
    <property type="evidence" value="ECO:0007669"/>
    <property type="project" value="UniProtKB-SubCell"/>
</dbReference>
<reference evidence="8" key="1">
    <citation type="submission" date="2020-11" db="EMBL/GenBank/DDBJ databases">
        <title>Halonatronomonas betainensis gen. nov., sp. nov. a novel haloalkaliphilic representative of the family Halanaerobiacae capable of betaine degradation.</title>
        <authorList>
            <person name="Boltyanskaya Y."/>
            <person name="Kevbrin V."/>
            <person name="Detkova E."/>
            <person name="Grouzdev D.S."/>
            <person name="Koziaeva V."/>
            <person name="Zhilina T."/>
        </authorList>
    </citation>
    <scope>NUCLEOTIDE SEQUENCE</scope>
    <source>
        <strain evidence="8">Z-7014</strain>
    </source>
</reference>
<name>A0A931AW77_9FIRM</name>
<evidence type="ECO:0000313" key="8">
    <source>
        <dbReference type="EMBL" id="MBF8437645.1"/>
    </source>
</evidence>
<feature type="binding site" evidence="7">
    <location>
        <begin position="32"/>
        <end position="34"/>
    </location>
    <ligand>
        <name>S-adenosyl-L-methionine</name>
        <dbReference type="ChEBI" id="CHEBI:59789"/>
    </ligand>
</feature>
<dbReference type="SUPFAM" id="SSF53335">
    <property type="entry name" value="S-adenosyl-L-methionine-dependent methyltransferases"/>
    <property type="match status" value="1"/>
</dbReference>
<dbReference type="Gene3D" id="1.10.150.170">
    <property type="entry name" value="Putative methyltransferase TM0872, insert domain"/>
    <property type="match status" value="1"/>
</dbReference>
<evidence type="ECO:0000256" key="1">
    <source>
        <dbReference type="ARBA" id="ARBA00010396"/>
    </source>
</evidence>
<comment type="function">
    <text evidence="7">Specifically methylates the N4 position of cytidine in position 1402 (C1402) of 16S rRNA.</text>
</comment>
<gene>
    <name evidence="7 8" type="primary">rsmH</name>
    <name evidence="8" type="ORF">I0Q91_11165</name>
</gene>
<dbReference type="AlphaFoldDB" id="A0A931AW77"/>
<dbReference type="PANTHER" id="PTHR11265">
    <property type="entry name" value="S-ADENOSYL-METHYLTRANSFERASE MRAW"/>
    <property type="match status" value="1"/>
</dbReference>
<comment type="catalytic activity">
    <reaction evidence="7">
        <text>cytidine(1402) in 16S rRNA + S-adenosyl-L-methionine = N(4)-methylcytidine(1402) in 16S rRNA + S-adenosyl-L-homocysteine + H(+)</text>
        <dbReference type="Rhea" id="RHEA:42928"/>
        <dbReference type="Rhea" id="RHEA-COMP:10286"/>
        <dbReference type="Rhea" id="RHEA-COMP:10287"/>
        <dbReference type="ChEBI" id="CHEBI:15378"/>
        <dbReference type="ChEBI" id="CHEBI:57856"/>
        <dbReference type="ChEBI" id="CHEBI:59789"/>
        <dbReference type="ChEBI" id="CHEBI:74506"/>
        <dbReference type="ChEBI" id="CHEBI:82748"/>
        <dbReference type="EC" id="2.1.1.199"/>
    </reaction>
</comment>
<keyword evidence="6 7" id="KW-0949">S-adenosyl-L-methionine</keyword>
<keyword evidence="4 7" id="KW-0489">Methyltransferase</keyword>